<gene>
    <name evidence="11" type="primary">HAT22</name>
    <name evidence="11" type="ORF">KSP39_PZI002074</name>
</gene>
<evidence type="ECO:0000256" key="6">
    <source>
        <dbReference type="ARBA" id="ARBA00023163"/>
    </source>
</evidence>
<evidence type="ECO:0000259" key="10">
    <source>
        <dbReference type="PROSITE" id="PS50071"/>
    </source>
</evidence>
<dbReference type="PROSITE" id="PS00027">
    <property type="entry name" value="HOMEOBOX_1"/>
    <property type="match status" value="1"/>
</dbReference>
<dbReference type="SMART" id="SM00389">
    <property type="entry name" value="HOX"/>
    <property type="match status" value="1"/>
</dbReference>
<dbReference type="InterPro" id="IPR003106">
    <property type="entry name" value="Leu_zip_homeo"/>
</dbReference>
<evidence type="ECO:0000256" key="7">
    <source>
        <dbReference type="ARBA" id="ARBA00023242"/>
    </source>
</evidence>
<comment type="similarity">
    <text evidence="2">Belongs to the HD-ZIP homeobox family. Class II subfamily.</text>
</comment>
<evidence type="ECO:0000256" key="1">
    <source>
        <dbReference type="ARBA" id="ARBA00004123"/>
    </source>
</evidence>
<evidence type="ECO:0000256" key="3">
    <source>
        <dbReference type="ARBA" id="ARBA00023015"/>
    </source>
</evidence>
<dbReference type="Pfam" id="PF02183">
    <property type="entry name" value="HALZ"/>
    <property type="match status" value="1"/>
</dbReference>
<evidence type="ECO:0000256" key="8">
    <source>
        <dbReference type="PROSITE-ProRule" id="PRU00108"/>
    </source>
</evidence>
<sequence>MGQELCDTKLGLAIGGGDNSASTRIRDGEMKPQVRLHLWFPFDGNEEEEEEEAKAVITESKKMDTHITKEDNCCVRKKLRLTKEQYTLLEDSFRCNQTLTPVHKEELAQRLALRPRQVEVWFQNRRARTKLKQTEVDCGELKRWCDNLRDENNRLKRVLDELKFYGSEVKALQDCPSCEKKARVLQFCN</sequence>
<dbReference type="Pfam" id="PF00046">
    <property type="entry name" value="Homeodomain"/>
    <property type="match status" value="1"/>
</dbReference>
<comment type="subcellular location">
    <subcellularLocation>
        <location evidence="1 8 9">Nucleus</location>
    </subcellularLocation>
</comment>
<evidence type="ECO:0000256" key="4">
    <source>
        <dbReference type="ARBA" id="ARBA00023125"/>
    </source>
</evidence>
<evidence type="ECO:0000256" key="5">
    <source>
        <dbReference type="ARBA" id="ARBA00023155"/>
    </source>
</evidence>
<dbReference type="PANTHER" id="PTHR45714:SF72">
    <property type="entry name" value="HOMEOBOX-LEUCINE ZIPPER PROTEIN HOX26-RELATED"/>
    <property type="match status" value="1"/>
</dbReference>
<organism evidence="11 12">
    <name type="scientific">Platanthera zijinensis</name>
    <dbReference type="NCBI Taxonomy" id="2320716"/>
    <lineage>
        <taxon>Eukaryota</taxon>
        <taxon>Viridiplantae</taxon>
        <taxon>Streptophyta</taxon>
        <taxon>Embryophyta</taxon>
        <taxon>Tracheophyta</taxon>
        <taxon>Spermatophyta</taxon>
        <taxon>Magnoliopsida</taxon>
        <taxon>Liliopsida</taxon>
        <taxon>Asparagales</taxon>
        <taxon>Orchidaceae</taxon>
        <taxon>Orchidoideae</taxon>
        <taxon>Orchideae</taxon>
        <taxon>Orchidinae</taxon>
        <taxon>Platanthera</taxon>
    </lineage>
</organism>
<feature type="domain" description="Homeobox" evidence="10">
    <location>
        <begin position="76"/>
        <end position="132"/>
    </location>
</feature>
<dbReference type="InterPro" id="IPR001356">
    <property type="entry name" value="HD"/>
</dbReference>
<dbReference type="SMART" id="SM00340">
    <property type="entry name" value="HALZ"/>
    <property type="match status" value="1"/>
</dbReference>
<evidence type="ECO:0000256" key="2">
    <source>
        <dbReference type="ARBA" id="ARBA00006074"/>
    </source>
</evidence>
<reference evidence="11 12" key="1">
    <citation type="journal article" date="2022" name="Nat. Plants">
        <title>Genomes of leafy and leafless Platanthera orchids illuminate the evolution of mycoheterotrophy.</title>
        <authorList>
            <person name="Li M.H."/>
            <person name="Liu K.W."/>
            <person name="Li Z."/>
            <person name="Lu H.C."/>
            <person name="Ye Q.L."/>
            <person name="Zhang D."/>
            <person name="Wang J.Y."/>
            <person name="Li Y.F."/>
            <person name="Zhong Z.M."/>
            <person name="Liu X."/>
            <person name="Yu X."/>
            <person name="Liu D.K."/>
            <person name="Tu X.D."/>
            <person name="Liu B."/>
            <person name="Hao Y."/>
            <person name="Liao X.Y."/>
            <person name="Jiang Y.T."/>
            <person name="Sun W.H."/>
            <person name="Chen J."/>
            <person name="Chen Y.Q."/>
            <person name="Ai Y."/>
            <person name="Zhai J.W."/>
            <person name="Wu S.S."/>
            <person name="Zhou Z."/>
            <person name="Hsiao Y.Y."/>
            <person name="Wu W.L."/>
            <person name="Chen Y.Y."/>
            <person name="Lin Y.F."/>
            <person name="Hsu J.L."/>
            <person name="Li C.Y."/>
            <person name="Wang Z.W."/>
            <person name="Zhao X."/>
            <person name="Zhong W.Y."/>
            <person name="Ma X.K."/>
            <person name="Ma L."/>
            <person name="Huang J."/>
            <person name="Chen G.Z."/>
            <person name="Huang M.Z."/>
            <person name="Huang L."/>
            <person name="Peng D.H."/>
            <person name="Luo Y.B."/>
            <person name="Zou S.Q."/>
            <person name="Chen S.P."/>
            <person name="Lan S."/>
            <person name="Tsai W.C."/>
            <person name="Van de Peer Y."/>
            <person name="Liu Z.J."/>
        </authorList>
    </citation>
    <scope>NUCLEOTIDE SEQUENCE [LARGE SCALE GENOMIC DNA]</scope>
    <source>
        <strain evidence="11">Lor287</strain>
    </source>
</reference>
<dbReference type="CDD" id="cd00086">
    <property type="entry name" value="homeodomain"/>
    <property type="match status" value="1"/>
</dbReference>
<name>A0AAP0C0B7_9ASPA</name>
<dbReference type="GO" id="GO:0005634">
    <property type="term" value="C:nucleus"/>
    <property type="evidence" value="ECO:0007669"/>
    <property type="project" value="UniProtKB-SubCell"/>
</dbReference>
<dbReference type="SUPFAM" id="SSF46689">
    <property type="entry name" value="Homeodomain-like"/>
    <property type="match status" value="1"/>
</dbReference>
<keyword evidence="6" id="KW-0804">Transcription</keyword>
<evidence type="ECO:0000313" key="12">
    <source>
        <dbReference type="Proteomes" id="UP001418222"/>
    </source>
</evidence>
<keyword evidence="3" id="KW-0805">Transcription regulation</keyword>
<dbReference type="GO" id="GO:0043565">
    <property type="term" value="F:sequence-specific DNA binding"/>
    <property type="evidence" value="ECO:0007669"/>
    <property type="project" value="InterPro"/>
</dbReference>
<dbReference type="InterPro" id="IPR009057">
    <property type="entry name" value="Homeodomain-like_sf"/>
</dbReference>
<dbReference type="GO" id="GO:0000981">
    <property type="term" value="F:DNA-binding transcription factor activity, RNA polymerase II-specific"/>
    <property type="evidence" value="ECO:0007669"/>
    <property type="project" value="InterPro"/>
</dbReference>
<dbReference type="EMBL" id="JBBWWQ010000002">
    <property type="protein sequence ID" value="KAK8954645.1"/>
    <property type="molecule type" value="Genomic_DNA"/>
</dbReference>
<dbReference type="InterPro" id="IPR050762">
    <property type="entry name" value="HD-ZIP_Homeobox_LZ_Class_II"/>
</dbReference>
<keyword evidence="4 8" id="KW-0238">DNA-binding</keyword>
<evidence type="ECO:0000256" key="9">
    <source>
        <dbReference type="RuleBase" id="RU000682"/>
    </source>
</evidence>
<proteinExistence type="inferred from homology"/>
<comment type="caution">
    <text evidence="11">The sequence shown here is derived from an EMBL/GenBank/DDBJ whole genome shotgun (WGS) entry which is preliminary data.</text>
</comment>
<dbReference type="InterPro" id="IPR017970">
    <property type="entry name" value="Homeobox_CS"/>
</dbReference>
<dbReference type="AlphaFoldDB" id="A0AAP0C0B7"/>
<keyword evidence="5 8" id="KW-0371">Homeobox</keyword>
<protein>
    <submittedName>
        <fullName evidence="11">Homeobox-leucine zipper protein HAT22</fullName>
    </submittedName>
</protein>
<feature type="DNA-binding region" description="Homeobox" evidence="8">
    <location>
        <begin position="78"/>
        <end position="133"/>
    </location>
</feature>
<keyword evidence="12" id="KW-1185">Reference proteome</keyword>
<keyword evidence="7 8" id="KW-0539">Nucleus</keyword>
<accession>A0AAP0C0B7</accession>
<dbReference type="PROSITE" id="PS50071">
    <property type="entry name" value="HOMEOBOX_2"/>
    <property type="match status" value="1"/>
</dbReference>
<dbReference type="Proteomes" id="UP001418222">
    <property type="component" value="Unassembled WGS sequence"/>
</dbReference>
<evidence type="ECO:0000313" key="11">
    <source>
        <dbReference type="EMBL" id="KAK8954645.1"/>
    </source>
</evidence>
<dbReference type="PANTHER" id="PTHR45714">
    <property type="entry name" value="HOMEOBOX-LEUCINE ZIPPER PROTEIN HAT14"/>
    <property type="match status" value="1"/>
</dbReference>
<dbReference type="Gene3D" id="1.10.10.60">
    <property type="entry name" value="Homeodomain-like"/>
    <property type="match status" value="1"/>
</dbReference>